<evidence type="ECO:0000259" key="3">
    <source>
        <dbReference type="PROSITE" id="PS51762"/>
    </source>
</evidence>
<dbReference type="Proteomes" id="UP000494165">
    <property type="component" value="Unassembled WGS sequence"/>
</dbReference>
<dbReference type="EMBL" id="CADEPI010000046">
    <property type="protein sequence ID" value="CAB3369582.1"/>
    <property type="molecule type" value="Genomic_DNA"/>
</dbReference>
<dbReference type="InterPro" id="IPR013320">
    <property type="entry name" value="ConA-like_dom_sf"/>
</dbReference>
<dbReference type="PANTHER" id="PTHR10963:SF55">
    <property type="entry name" value="GLYCOSIDE HYDROLASE FAMILY 16 PROTEIN"/>
    <property type="match status" value="1"/>
</dbReference>
<evidence type="ECO:0000256" key="1">
    <source>
        <dbReference type="ARBA" id="ARBA00006865"/>
    </source>
</evidence>
<organism evidence="4 5">
    <name type="scientific">Cloeon dipterum</name>
    <dbReference type="NCBI Taxonomy" id="197152"/>
    <lineage>
        <taxon>Eukaryota</taxon>
        <taxon>Metazoa</taxon>
        <taxon>Ecdysozoa</taxon>
        <taxon>Arthropoda</taxon>
        <taxon>Hexapoda</taxon>
        <taxon>Insecta</taxon>
        <taxon>Pterygota</taxon>
        <taxon>Palaeoptera</taxon>
        <taxon>Ephemeroptera</taxon>
        <taxon>Pisciforma</taxon>
        <taxon>Baetidae</taxon>
        <taxon>Cloeon</taxon>
    </lineage>
</organism>
<keyword evidence="5" id="KW-1185">Reference proteome</keyword>
<dbReference type="GO" id="GO:0004553">
    <property type="term" value="F:hydrolase activity, hydrolyzing O-glycosyl compounds"/>
    <property type="evidence" value="ECO:0007669"/>
    <property type="project" value="InterPro"/>
</dbReference>
<sequence length="317" mass="34839">MLGAKQVGVLALLAALAINSSHQQGCEPSITRTNKGGTVCKGVLIFSDEFDTLDLDTWQHEITLAGGGNWEFQMYYNNRSNSYVKDSKLFIKPGLTSDQYGEAFLSSGVLNLHNGNPADQCTNPAFFGCERSGNPSNLLNPIKSARLRTANSFTFQYGQVEVRAKMPAGDWLWPAAWLLPAKNAYGTWPASGEIDITESRGNLNLVLDGKNIGTEMTGATLHFGPYVEANAYETAHFEKNTAAGQGYDKDFHNFQLEWTPDFIRFGVDGEEIGRIDPGPGGFWEYGGFAANLPEVDNPWRFGTKMAPFDQQVITLND</sequence>
<dbReference type="PANTHER" id="PTHR10963">
    <property type="entry name" value="GLYCOSYL HYDROLASE-RELATED"/>
    <property type="match status" value="1"/>
</dbReference>
<dbReference type="SUPFAM" id="SSF49899">
    <property type="entry name" value="Concanavalin A-like lectins/glucanases"/>
    <property type="match status" value="1"/>
</dbReference>
<protein>
    <recommendedName>
        <fullName evidence="3">GH16 domain-containing protein</fullName>
    </recommendedName>
</protein>
<gene>
    <name evidence="4" type="ORF">CLODIP_2_CD02623</name>
</gene>
<dbReference type="PROSITE" id="PS51762">
    <property type="entry name" value="GH16_2"/>
    <property type="match status" value="1"/>
</dbReference>
<evidence type="ECO:0000313" key="5">
    <source>
        <dbReference type="Proteomes" id="UP000494165"/>
    </source>
</evidence>
<dbReference type="OrthoDB" id="4781at2759"/>
<keyword evidence="2" id="KW-0732">Signal</keyword>
<name>A0A8S1CJP4_9INSE</name>
<reference evidence="4 5" key="1">
    <citation type="submission" date="2020-04" db="EMBL/GenBank/DDBJ databases">
        <authorList>
            <person name="Alioto T."/>
            <person name="Alioto T."/>
            <person name="Gomez Garrido J."/>
        </authorList>
    </citation>
    <scope>NUCLEOTIDE SEQUENCE [LARGE SCALE GENOMIC DNA]</scope>
</reference>
<feature type="signal peptide" evidence="2">
    <location>
        <begin position="1"/>
        <end position="23"/>
    </location>
</feature>
<evidence type="ECO:0000313" key="4">
    <source>
        <dbReference type="EMBL" id="CAB3369582.1"/>
    </source>
</evidence>
<feature type="chain" id="PRO_5035916975" description="GH16 domain-containing protein" evidence="2">
    <location>
        <begin position="24"/>
        <end position="317"/>
    </location>
</feature>
<dbReference type="GO" id="GO:0005975">
    <property type="term" value="P:carbohydrate metabolic process"/>
    <property type="evidence" value="ECO:0007669"/>
    <property type="project" value="InterPro"/>
</dbReference>
<proteinExistence type="inferred from homology"/>
<dbReference type="InterPro" id="IPR050546">
    <property type="entry name" value="Glycosyl_Hydrlase_16"/>
</dbReference>
<dbReference type="InterPro" id="IPR000757">
    <property type="entry name" value="Beta-glucanase-like"/>
</dbReference>
<accession>A0A8S1CJP4</accession>
<comment type="similarity">
    <text evidence="1">Belongs to the glycosyl hydrolase 16 family.</text>
</comment>
<evidence type="ECO:0000256" key="2">
    <source>
        <dbReference type="SAM" id="SignalP"/>
    </source>
</evidence>
<dbReference type="Gene3D" id="2.60.120.200">
    <property type="match status" value="1"/>
</dbReference>
<feature type="domain" description="GH16" evidence="3">
    <location>
        <begin position="21"/>
        <end position="317"/>
    </location>
</feature>
<dbReference type="Pfam" id="PF00722">
    <property type="entry name" value="Glyco_hydro_16"/>
    <property type="match status" value="1"/>
</dbReference>
<comment type="caution">
    <text evidence="4">The sequence shown here is derived from an EMBL/GenBank/DDBJ whole genome shotgun (WGS) entry which is preliminary data.</text>
</comment>
<dbReference type="AlphaFoldDB" id="A0A8S1CJP4"/>